<reference evidence="1 2" key="1">
    <citation type="journal article" date="2015" name="Microbiome">
        <title>Genomic resolution of linkages in carbon, nitrogen, and sulfur cycling among widespread estuary sediment bacteria.</title>
        <authorList>
            <person name="Baker B.J."/>
            <person name="Lazar C.S."/>
            <person name="Teske A.P."/>
            <person name="Dick G.J."/>
        </authorList>
    </citation>
    <scope>NUCLEOTIDE SEQUENCE [LARGE SCALE GENOMIC DNA]</scope>
    <source>
        <strain evidence="1">DG_56</strain>
    </source>
</reference>
<name>A0A0S7XL87_9BACT</name>
<gene>
    <name evidence="1" type="ORF">AMK68_04080</name>
</gene>
<proteinExistence type="predicted"/>
<evidence type="ECO:0008006" key="3">
    <source>
        <dbReference type="Google" id="ProtNLM"/>
    </source>
</evidence>
<sequence length="331" mass="37368">MSKKEVIKTLLQAGRPDLANAAVAKLAAAPVTRFTREQVTAASLSRVLQHFDSKDPNVGVVIVSADRSDRGLVRRDGSVVLDPELNERLNKTLRKQLEARLRSLGSGGYIRTMGGYIEQGKLVYEMSYIVPGVKHADAIKFAKEVGKDARFNAIDDDAEKLKKGGRKLATSMRQDAVIWGNNTAGAWLIDYKGKETYKLGTVTKTNQIRDLFTEMKRRKRLSKREEDVKEELDAIDLNTIKGRQQALRWLGYHQVRPTGKWDAASQNALTQYQEKHEIDETNWGEDTAVHIRKALDPQALRKRVTFASCEYVPTCPSDWRQWQVTLARICA</sequence>
<dbReference type="EMBL" id="LIZY01000089">
    <property type="protein sequence ID" value="KPJ63261.1"/>
    <property type="molecule type" value="Genomic_DNA"/>
</dbReference>
<evidence type="ECO:0000313" key="2">
    <source>
        <dbReference type="Proteomes" id="UP000052020"/>
    </source>
</evidence>
<comment type="caution">
    <text evidence="1">The sequence shown here is derived from an EMBL/GenBank/DDBJ whole genome shotgun (WGS) entry which is preliminary data.</text>
</comment>
<organism evidence="1 2">
    <name type="scientific">candidate division KD3-62 bacterium DG_56</name>
    <dbReference type="NCBI Taxonomy" id="1704032"/>
    <lineage>
        <taxon>Bacteria</taxon>
        <taxon>candidate division KD3-62</taxon>
    </lineage>
</organism>
<dbReference type="AlphaFoldDB" id="A0A0S7XL87"/>
<accession>A0A0S7XL87</accession>
<protein>
    <recommendedName>
        <fullName evidence="3">Peptidoglycan binding-like domain-containing protein</fullName>
    </recommendedName>
</protein>
<dbReference type="Proteomes" id="UP000052020">
    <property type="component" value="Unassembled WGS sequence"/>
</dbReference>
<evidence type="ECO:0000313" key="1">
    <source>
        <dbReference type="EMBL" id="KPJ63261.1"/>
    </source>
</evidence>